<sequence length="83" mass="9081">MYSGLVHSDTSTTLTYLILLTSELFHSSSASSPPPKNSEADHLSFLLPFGKGVEAEKFHPPLITARRQMIVPDTLSNDPHCSI</sequence>
<gene>
    <name evidence="1" type="ORF">NPIL_578281</name>
</gene>
<evidence type="ECO:0000313" key="1">
    <source>
        <dbReference type="EMBL" id="GFT53807.1"/>
    </source>
</evidence>
<protein>
    <submittedName>
        <fullName evidence="1">Uncharacterized protein</fullName>
    </submittedName>
</protein>
<organism evidence="1 2">
    <name type="scientific">Nephila pilipes</name>
    <name type="common">Giant wood spider</name>
    <name type="synonym">Nephila maculata</name>
    <dbReference type="NCBI Taxonomy" id="299642"/>
    <lineage>
        <taxon>Eukaryota</taxon>
        <taxon>Metazoa</taxon>
        <taxon>Ecdysozoa</taxon>
        <taxon>Arthropoda</taxon>
        <taxon>Chelicerata</taxon>
        <taxon>Arachnida</taxon>
        <taxon>Araneae</taxon>
        <taxon>Araneomorphae</taxon>
        <taxon>Entelegynae</taxon>
        <taxon>Araneoidea</taxon>
        <taxon>Nephilidae</taxon>
        <taxon>Nephila</taxon>
    </lineage>
</organism>
<dbReference type="AlphaFoldDB" id="A0A8X6TVA3"/>
<evidence type="ECO:0000313" key="2">
    <source>
        <dbReference type="Proteomes" id="UP000887013"/>
    </source>
</evidence>
<proteinExistence type="predicted"/>
<reference evidence="1" key="1">
    <citation type="submission" date="2020-08" db="EMBL/GenBank/DDBJ databases">
        <title>Multicomponent nature underlies the extraordinary mechanical properties of spider dragline silk.</title>
        <authorList>
            <person name="Kono N."/>
            <person name="Nakamura H."/>
            <person name="Mori M."/>
            <person name="Yoshida Y."/>
            <person name="Ohtoshi R."/>
            <person name="Malay A.D."/>
            <person name="Moran D.A.P."/>
            <person name="Tomita M."/>
            <person name="Numata K."/>
            <person name="Arakawa K."/>
        </authorList>
    </citation>
    <scope>NUCLEOTIDE SEQUENCE</scope>
</reference>
<comment type="caution">
    <text evidence="1">The sequence shown here is derived from an EMBL/GenBank/DDBJ whole genome shotgun (WGS) entry which is preliminary data.</text>
</comment>
<dbReference type="Proteomes" id="UP000887013">
    <property type="component" value="Unassembled WGS sequence"/>
</dbReference>
<accession>A0A8X6TVA3</accession>
<keyword evidence="2" id="KW-1185">Reference proteome</keyword>
<name>A0A8X6TVA3_NEPPI</name>
<dbReference type="EMBL" id="BMAW01017409">
    <property type="protein sequence ID" value="GFT53807.1"/>
    <property type="molecule type" value="Genomic_DNA"/>
</dbReference>